<dbReference type="SMART" id="SM00091">
    <property type="entry name" value="PAS"/>
    <property type="match status" value="1"/>
</dbReference>
<dbReference type="EC" id="3.1.4.52" evidence="2"/>
<evidence type="ECO:0000259" key="9">
    <source>
        <dbReference type="PROSITE" id="PS50885"/>
    </source>
</evidence>
<keyword evidence="5" id="KW-0175">Coiled coil</keyword>
<feature type="domain" description="PAC" evidence="7">
    <location>
        <begin position="300"/>
        <end position="353"/>
    </location>
</feature>
<dbReference type="SMART" id="SM00052">
    <property type="entry name" value="EAL"/>
    <property type="match status" value="1"/>
</dbReference>
<evidence type="ECO:0000256" key="4">
    <source>
        <dbReference type="ARBA" id="ARBA00051114"/>
    </source>
</evidence>
<dbReference type="Pfam" id="PF17149">
    <property type="entry name" value="CHASE5"/>
    <property type="match status" value="1"/>
</dbReference>
<accession>A0AB39V032</accession>
<evidence type="ECO:0000256" key="1">
    <source>
        <dbReference type="ARBA" id="ARBA00001946"/>
    </source>
</evidence>
<dbReference type="EMBL" id="CP154858">
    <property type="protein sequence ID" value="XDT73446.1"/>
    <property type="molecule type" value="Genomic_DNA"/>
</dbReference>
<comment type="cofactor">
    <cofactor evidence="1">
        <name>Mg(2+)</name>
        <dbReference type="ChEBI" id="CHEBI:18420"/>
    </cofactor>
</comment>
<evidence type="ECO:0000259" key="10">
    <source>
        <dbReference type="PROSITE" id="PS50887"/>
    </source>
</evidence>
<feature type="domain" description="GGDEF" evidence="10">
    <location>
        <begin position="385"/>
        <end position="518"/>
    </location>
</feature>
<dbReference type="AlphaFoldDB" id="A0AB39V032"/>
<keyword evidence="3" id="KW-0973">c-di-GMP</keyword>
<dbReference type="Gene3D" id="3.20.20.450">
    <property type="entry name" value="EAL domain"/>
    <property type="match status" value="1"/>
</dbReference>
<dbReference type="SMART" id="SM00267">
    <property type="entry name" value="GGDEF"/>
    <property type="match status" value="1"/>
</dbReference>
<evidence type="ECO:0000256" key="2">
    <source>
        <dbReference type="ARBA" id="ARBA00012282"/>
    </source>
</evidence>
<dbReference type="Gene3D" id="6.10.340.10">
    <property type="match status" value="1"/>
</dbReference>
<dbReference type="NCBIfam" id="TIGR00229">
    <property type="entry name" value="sensory_box"/>
    <property type="match status" value="1"/>
</dbReference>
<feature type="domain" description="PAS" evidence="6">
    <location>
        <begin position="223"/>
        <end position="268"/>
    </location>
</feature>
<reference evidence="11" key="1">
    <citation type="submission" date="2024-05" db="EMBL/GenBank/DDBJ databases">
        <title>Genome sequencing of novel strain.</title>
        <authorList>
            <person name="Ganbat D."/>
            <person name="Ganbat S."/>
            <person name="Lee S.-J."/>
        </authorList>
    </citation>
    <scope>NUCLEOTIDE SEQUENCE</scope>
    <source>
        <strain evidence="11">SMD15-11</strain>
    </source>
</reference>
<dbReference type="CDD" id="cd00130">
    <property type="entry name" value="PAS"/>
    <property type="match status" value="1"/>
</dbReference>
<dbReference type="PROSITE" id="PS50887">
    <property type="entry name" value="GGDEF"/>
    <property type="match status" value="1"/>
</dbReference>
<dbReference type="GO" id="GO:0071111">
    <property type="term" value="F:cyclic-guanylate-specific phosphodiesterase activity"/>
    <property type="evidence" value="ECO:0007669"/>
    <property type="project" value="UniProtKB-EC"/>
</dbReference>
<dbReference type="GO" id="GO:0071732">
    <property type="term" value="P:cellular response to nitric oxide"/>
    <property type="evidence" value="ECO:0007669"/>
    <property type="project" value="UniProtKB-ARBA"/>
</dbReference>
<dbReference type="SMART" id="SM00304">
    <property type="entry name" value="HAMP"/>
    <property type="match status" value="1"/>
</dbReference>
<evidence type="ECO:0000256" key="5">
    <source>
        <dbReference type="SAM" id="Coils"/>
    </source>
</evidence>
<dbReference type="InterPro" id="IPR003660">
    <property type="entry name" value="HAMP_dom"/>
</dbReference>
<feature type="domain" description="EAL" evidence="8">
    <location>
        <begin position="527"/>
        <end position="781"/>
    </location>
</feature>
<dbReference type="InterPro" id="IPR029787">
    <property type="entry name" value="Nucleotide_cyclase"/>
</dbReference>
<dbReference type="PROSITE" id="PS50883">
    <property type="entry name" value="EAL"/>
    <property type="match status" value="1"/>
</dbReference>
<dbReference type="CDD" id="cd01948">
    <property type="entry name" value="EAL"/>
    <property type="match status" value="1"/>
</dbReference>
<dbReference type="PANTHER" id="PTHR44757:SF2">
    <property type="entry name" value="BIOFILM ARCHITECTURE MAINTENANCE PROTEIN MBAA"/>
    <property type="match status" value="1"/>
</dbReference>
<dbReference type="Gene3D" id="3.30.70.270">
    <property type="match status" value="1"/>
</dbReference>
<name>A0AB39V032_9GAMM</name>
<dbReference type="KEGG" id="tcd:AAIA72_05605"/>
<dbReference type="PROSITE" id="PS50885">
    <property type="entry name" value="HAMP"/>
    <property type="match status" value="1"/>
</dbReference>
<evidence type="ECO:0000259" key="6">
    <source>
        <dbReference type="PROSITE" id="PS50112"/>
    </source>
</evidence>
<dbReference type="InterPro" id="IPR001633">
    <property type="entry name" value="EAL_dom"/>
</dbReference>
<dbReference type="GO" id="GO:0016020">
    <property type="term" value="C:membrane"/>
    <property type="evidence" value="ECO:0007669"/>
    <property type="project" value="InterPro"/>
</dbReference>
<dbReference type="PROSITE" id="PS50113">
    <property type="entry name" value="PAC"/>
    <property type="match status" value="1"/>
</dbReference>
<dbReference type="SUPFAM" id="SSF55785">
    <property type="entry name" value="PYP-like sensor domain (PAS domain)"/>
    <property type="match status" value="1"/>
</dbReference>
<dbReference type="Pfam" id="PF00990">
    <property type="entry name" value="GGDEF"/>
    <property type="match status" value="1"/>
</dbReference>
<gene>
    <name evidence="11" type="ORF">AAIA72_05605</name>
</gene>
<evidence type="ECO:0000313" key="11">
    <source>
        <dbReference type="EMBL" id="XDT73446.1"/>
    </source>
</evidence>
<evidence type="ECO:0000256" key="3">
    <source>
        <dbReference type="ARBA" id="ARBA00022636"/>
    </source>
</evidence>
<comment type="catalytic activity">
    <reaction evidence="4">
        <text>3',3'-c-di-GMP + H2O = 5'-phosphoguanylyl(3'-&gt;5')guanosine + H(+)</text>
        <dbReference type="Rhea" id="RHEA:24902"/>
        <dbReference type="ChEBI" id="CHEBI:15377"/>
        <dbReference type="ChEBI" id="CHEBI:15378"/>
        <dbReference type="ChEBI" id="CHEBI:58754"/>
        <dbReference type="ChEBI" id="CHEBI:58805"/>
        <dbReference type="EC" id="3.1.4.52"/>
    </reaction>
    <physiologicalReaction direction="left-to-right" evidence="4">
        <dbReference type="Rhea" id="RHEA:24903"/>
    </physiologicalReaction>
</comment>
<dbReference type="Pfam" id="PF13426">
    <property type="entry name" value="PAS_9"/>
    <property type="match status" value="1"/>
</dbReference>
<dbReference type="Pfam" id="PF00563">
    <property type="entry name" value="EAL"/>
    <property type="match status" value="1"/>
</dbReference>
<dbReference type="PROSITE" id="PS50112">
    <property type="entry name" value="PAS"/>
    <property type="match status" value="1"/>
</dbReference>
<dbReference type="InterPro" id="IPR043128">
    <property type="entry name" value="Rev_trsase/Diguanyl_cyclase"/>
</dbReference>
<dbReference type="InterPro" id="IPR000700">
    <property type="entry name" value="PAS-assoc_C"/>
</dbReference>
<dbReference type="CDD" id="cd01949">
    <property type="entry name" value="GGDEF"/>
    <property type="match status" value="1"/>
</dbReference>
<dbReference type="InterPro" id="IPR033414">
    <property type="entry name" value="Sensor_dom"/>
</dbReference>
<dbReference type="InterPro" id="IPR052155">
    <property type="entry name" value="Biofilm_reg_signaling"/>
</dbReference>
<proteinExistence type="predicted"/>
<evidence type="ECO:0000259" key="8">
    <source>
        <dbReference type="PROSITE" id="PS50883"/>
    </source>
</evidence>
<dbReference type="InterPro" id="IPR000014">
    <property type="entry name" value="PAS"/>
</dbReference>
<dbReference type="RefSeq" id="WP_369602437.1">
    <property type="nucleotide sequence ID" value="NZ_CP154858.1"/>
</dbReference>
<dbReference type="InterPro" id="IPR035965">
    <property type="entry name" value="PAS-like_dom_sf"/>
</dbReference>
<dbReference type="InterPro" id="IPR000160">
    <property type="entry name" value="GGDEF_dom"/>
</dbReference>
<dbReference type="PANTHER" id="PTHR44757">
    <property type="entry name" value="DIGUANYLATE CYCLASE DGCP"/>
    <property type="match status" value="1"/>
</dbReference>
<dbReference type="SUPFAM" id="SSF55073">
    <property type="entry name" value="Nucleotide cyclase"/>
    <property type="match status" value="1"/>
</dbReference>
<sequence>MLGYILLASSIFTLLATGFQVWTDFRNDVSLVQSRMSLIETSYKEPLSRSLWSLDQKLMRVQLEGIKNLPDIVHLYLQVYPDQEIELGEIPTDAPTLQHTIELSYTSDETFELGKLTITASLEHIYATLKERILVILGTQSLKTFVLSFFILWLFQYLVTRHLTHIADYAERLNLNRLDQPLILDRHVGKGKPDELERLQEALNRMRVTLKQEVEKQQKDAAEIRKLSQAIEQSPSSVLICNRQWRIVYANRKFTEITHYDMNELLNRHPKELTPLSQDHADNEQMWRTIENQVERAGIWQGEMHSTKKGGEKFWEQVVITPIKEEGDRAPQHFLILGEDISVRKRYEQQLLRQANYDLLTGLPNRLLALDRMKLALAQAKRDNSRVGVMFLDLDNFKTVNDTLGHDAGDTLLIEASRRISGSLRGSSTVSRLGGDEFLIILPNLDDGASAERVADRILKAFRPAFSLAGQDVFVSTSIGIAIYPDDSDNSSALLQHADAAMYQAKNKGKSAWHRYTPDIHETSHERLKLETLLRKALNKQELLLHYQPIVELPSSRITRVEALIRWNNPEHGLIPPDKFIPLAEENGTIVPIGAWVIHTACQAARTWRDQTGAELVIAINVSPRQFRDPGFVGTVRAALSEHDLPGECLELEITERLLLDDSIETQSILNELDEMGVNLSVDDFGTGYSALSYLKSYPFDTLKIDRSFVNDVNTEDEDAALVTAIITMAHSLGLEVIAEGVEDAAQLQFLIRNHCDMAQGYFFSRPVPSDELLEWIRANLATATAS</sequence>
<feature type="coiled-coil region" evidence="5">
    <location>
        <begin position="196"/>
        <end position="227"/>
    </location>
</feature>
<dbReference type="InterPro" id="IPR035919">
    <property type="entry name" value="EAL_sf"/>
</dbReference>
<evidence type="ECO:0000259" key="7">
    <source>
        <dbReference type="PROSITE" id="PS50113"/>
    </source>
</evidence>
<feature type="domain" description="HAMP" evidence="9">
    <location>
        <begin position="157"/>
        <end position="215"/>
    </location>
</feature>
<dbReference type="FunFam" id="3.20.20.450:FF:000001">
    <property type="entry name" value="Cyclic di-GMP phosphodiesterase yahA"/>
    <property type="match status" value="1"/>
</dbReference>
<dbReference type="NCBIfam" id="TIGR00254">
    <property type="entry name" value="GGDEF"/>
    <property type="match status" value="1"/>
</dbReference>
<dbReference type="FunFam" id="3.30.70.270:FF:000001">
    <property type="entry name" value="Diguanylate cyclase domain protein"/>
    <property type="match status" value="1"/>
</dbReference>
<protein>
    <recommendedName>
        <fullName evidence="2">cyclic-guanylate-specific phosphodiesterase</fullName>
        <ecNumber evidence="2">3.1.4.52</ecNumber>
    </recommendedName>
</protein>
<organism evidence="11">
    <name type="scientific">Thermohahella caldifontis</name>
    <dbReference type="NCBI Taxonomy" id="3142973"/>
    <lineage>
        <taxon>Bacteria</taxon>
        <taxon>Pseudomonadati</taxon>
        <taxon>Pseudomonadota</taxon>
        <taxon>Gammaproteobacteria</taxon>
        <taxon>Oceanospirillales</taxon>
        <taxon>Hahellaceae</taxon>
        <taxon>Thermohahella</taxon>
    </lineage>
</organism>
<dbReference type="GO" id="GO:0007165">
    <property type="term" value="P:signal transduction"/>
    <property type="evidence" value="ECO:0007669"/>
    <property type="project" value="InterPro"/>
</dbReference>
<dbReference type="SUPFAM" id="SSF141868">
    <property type="entry name" value="EAL domain-like"/>
    <property type="match status" value="1"/>
</dbReference>
<dbReference type="Gene3D" id="3.30.450.20">
    <property type="entry name" value="PAS domain"/>
    <property type="match status" value="1"/>
</dbReference>